<evidence type="ECO:0000313" key="6">
    <source>
        <dbReference type="EMBL" id="KAG9441307.1"/>
    </source>
</evidence>
<feature type="domain" description="SKP1 component dimerisation" evidence="4">
    <location>
        <begin position="119"/>
        <end position="157"/>
    </location>
</feature>
<dbReference type="Gene3D" id="3.30.710.10">
    <property type="entry name" value="Potassium Channel Kv1.1, Chain A"/>
    <property type="match status" value="1"/>
</dbReference>
<dbReference type="SUPFAM" id="SSF54695">
    <property type="entry name" value="POZ domain"/>
    <property type="match status" value="1"/>
</dbReference>
<dbReference type="Proteomes" id="UP000825729">
    <property type="component" value="Unassembled WGS sequence"/>
</dbReference>
<evidence type="ECO:0000259" key="4">
    <source>
        <dbReference type="Pfam" id="PF01466"/>
    </source>
</evidence>
<dbReference type="GO" id="GO:0006511">
    <property type="term" value="P:ubiquitin-dependent protein catabolic process"/>
    <property type="evidence" value="ECO:0007669"/>
    <property type="project" value="InterPro"/>
</dbReference>
<sequence>MASTVLTLQTHDGVSFQVERAVAFESPIIRSIVESGAGASAGNNSNGGPGAIRVPTVSGGVLRMSMDYVGRRRGFLRRIAEGDVGAKGEMQEWEAAFFGVGQGTLLDLVEGAHFLGLAELREAACGRVADAIKGKSVAEIRRLFNIRNDYTPEEEEAPCPAFEGSTCFVQMADEEKDREESSARGNEWEVVSLTASTYAAAPDAREVPLEPADSELGEAEESARAMFLSGHFVFPPNEHENLPLEPDIGEINNELTGERSTFSTEASGAEPPIEEEPRPAKSDEDWNIKGLTETDEVHGVQFFDDKCKSIPMQNTGFEEGKVLQGLGLVTEEESMYSAGKFRSFHGEAESSVMSDPDEQSQQNVDSVDQVSKSPKSTKVNDRGHPDLPCQAWWKRHITTLYSHAKETNALWSVVVAAALMGLVILGQRWQQERWQLQQLRWHDEKMNRVLGPISRFKDVLVGGQRRSPAVRGSLAAER</sequence>
<evidence type="ECO:0000256" key="3">
    <source>
        <dbReference type="SAM" id="MobiDB-lite"/>
    </source>
</evidence>
<comment type="caution">
    <text evidence="6">The sequence shown here is derived from an EMBL/GenBank/DDBJ whole genome shotgun (WGS) entry which is preliminary data.</text>
</comment>
<evidence type="ECO:0000313" key="7">
    <source>
        <dbReference type="Proteomes" id="UP000825729"/>
    </source>
</evidence>
<feature type="region of interest" description="Disordered" evidence="3">
    <location>
        <begin position="260"/>
        <end position="284"/>
    </location>
</feature>
<dbReference type="Pfam" id="PF03931">
    <property type="entry name" value="Skp1_POZ"/>
    <property type="match status" value="1"/>
</dbReference>
<dbReference type="Pfam" id="PF01466">
    <property type="entry name" value="Skp1"/>
    <property type="match status" value="1"/>
</dbReference>
<reference evidence="6 7" key="1">
    <citation type="submission" date="2021-07" db="EMBL/GenBank/DDBJ databases">
        <title>The Aristolochia fimbriata genome: insights into angiosperm evolution, floral development and chemical biosynthesis.</title>
        <authorList>
            <person name="Jiao Y."/>
        </authorList>
    </citation>
    <scope>NUCLEOTIDE SEQUENCE [LARGE SCALE GENOMIC DNA]</scope>
    <source>
        <strain evidence="6">IBCAS-2021</strain>
        <tissue evidence="6">Leaf</tissue>
    </source>
</reference>
<proteinExistence type="inferred from homology"/>
<keyword evidence="7" id="KW-1185">Reference proteome</keyword>
<dbReference type="SUPFAM" id="SSF81382">
    <property type="entry name" value="Skp1 dimerisation domain-like"/>
    <property type="match status" value="1"/>
</dbReference>
<dbReference type="InterPro" id="IPR001232">
    <property type="entry name" value="SKP1-like"/>
</dbReference>
<comment type="similarity">
    <text evidence="2">Belongs to the SKP1 family.</text>
</comment>
<evidence type="ECO:0000259" key="5">
    <source>
        <dbReference type="Pfam" id="PF03931"/>
    </source>
</evidence>
<dbReference type="InterPro" id="IPR011333">
    <property type="entry name" value="SKP1/BTB/POZ_sf"/>
</dbReference>
<dbReference type="GO" id="GO:0009867">
    <property type="term" value="P:jasmonic acid mediated signaling pathway"/>
    <property type="evidence" value="ECO:0007669"/>
    <property type="project" value="UniProtKB-ARBA"/>
</dbReference>
<dbReference type="AlphaFoldDB" id="A0AAV7DXL0"/>
<dbReference type="PANTHER" id="PTHR34797">
    <property type="entry name" value="ATG8-INTERACTING PROTEIN 2"/>
    <property type="match status" value="1"/>
</dbReference>
<evidence type="ECO:0000256" key="1">
    <source>
        <dbReference type="ARBA" id="ARBA00004906"/>
    </source>
</evidence>
<evidence type="ECO:0008006" key="8">
    <source>
        <dbReference type="Google" id="ProtNLM"/>
    </source>
</evidence>
<accession>A0AAV7DXL0</accession>
<organism evidence="6 7">
    <name type="scientific">Aristolochia fimbriata</name>
    <name type="common">White veined hardy Dutchman's pipe vine</name>
    <dbReference type="NCBI Taxonomy" id="158543"/>
    <lineage>
        <taxon>Eukaryota</taxon>
        <taxon>Viridiplantae</taxon>
        <taxon>Streptophyta</taxon>
        <taxon>Embryophyta</taxon>
        <taxon>Tracheophyta</taxon>
        <taxon>Spermatophyta</taxon>
        <taxon>Magnoliopsida</taxon>
        <taxon>Magnoliidae</taxon>
        <taxon>Piperales</taxon>
        <taxon>Aristolochiaceae</taxon>
        <taxon>Aristolochia</taxon>
    </lineage>
</organism>
<evidence type="ECO:0000256" key="2">
    <source>
        <dbReference type="ARBA" id="ARBA00009993"/>
    </source>
</evidence>
<dbReference type="InterPro" id="IPR016072">
    <property type="entry name" value="Skp1_comp_dimer"/>
</dbReference>
<dbReference type="PANTHER" id="PTHR34797:SF1">
    <property type="entry name" value="ATG8-INTERACTING PROTEIN 2"/>
    <property type="match status" value="1"/>
</dbReference>
<comment type="pathway">
    <text evidence="1">Protein modification; protein ubiquitination.</text>
</comment>
<dbReference type="InterPro" id="IPR040304">
    <property type="entry name" value="ATG8-IP-1/2"/>
</dbReference>
<dbReference type="SMART" id="SM00512">
    <property type="entry name" value="Skp1"/>
    <property type="match status" value="1"/>
</dbReference>
<dbReference type="InterPro" id="IPR036296">
    <property type="entry name" value="SKP1-like_dim_sf"/>
</dbReference>
<feature type="domain" description="SKP1 component POZ" evidence="5">
    <location>
        <begin position="5"/>
        <end position="69"/>
    </location>
</feature>
<protein>
    <recommendedName>
        <fullName evidence="8">SKP1 component dimerisation domain-containing protein</fullName>
    </recommendedName>
</protein>
<feature type="compositionally biased region" description="Low complexity" evidence="3">
    <location>
        <begin position="359"/>
        <end position="371"/>
    </location>
</feature>
<name>A0AAV7DXL0_ARIFI</name>
<feature type="compositionally biased region" description="Basic and acidic residues" evidence="3">
    <location>
        <begin position="275"/>
        <end position="284"/>
    </location>
</feature>
<dbReference type="InterPro" id="IPR016073">
    <property type="entry name" value="Skp1_comp_POZ"/>
</dbReference>
<feature type="region of interest" description="Disordered" evidence="3">
    <location>
        <begin position="347"/>
        <end position="385"/>
    </location>
</feature>
<gene>
    <name evidence="6" type="ORF">H6P81_017161</name>
</gene>
<dbReference type="EMBL" id="JAINDJ010000007">
    <property type="protein sequence ID" value="KAG9441307.1"/>
    <property type="molecule type" value="Genomic_DNA"/>
</dbReference>